<protein>
    <recommendedName>
        <fullName evidence="4">Na+/H+ antiporter MnhB subunit-related protein domain-containing protein</fullName>
    </recommendedName>
</protein>
<organism evidence="2 3">
    <name type="scientific">Saccharopolyspora halophila</name>
    <dbReference type="NCBI Taxonomy" id="405551"/>
    <lineage>
        <taxon>Bacteria</taxon>
        <taxon>Bacillati</taxon>
        <taxon>Actinomycetota</taxon>
        <taxon>Actinomycetes</taxon>
        <taxon>Pseudonocardiales</taxon>
        <taxon>Pseudonocardiaceae</taxon>
        <taxon>Saccharopolyspora</taxon>
    </lineage>
</organism>
<sequence>MLAWRVASALLLLAMGGIHLYLVISGTGGLLGALFVVNALGSLVLAVAMVGLHRRLLLTSVLSLLLMAGTLLALVIALTPAGLFGLRSSLSYQLAPTSLVVESVGVLVLAVTAVLVFRERAD</sequence>
<evidence type="ECO:0000313" key="2">
    <source>
        <dbReference type="EMBL" id="GAA2341886.1"/>
    </source>
</evidence>
<keyword evidence="3" id="KW-1185">Reference proteome</keyword>
<feature type="transmembrane region" description="Helical" evidence="1">
    <location>
        <begin position="30"/>
        <end position="52"/>
    </location>
</feature>
<evidence type="ECO:0000256" key="1">
    <source>
        <dbReference type="SAM" id="Phobius"/>
    </source>
</evidence>
<dbReference type="Proteomes" id="UP001501218">
    <property type="component" value="Unassembled WGS sequence"/>
</dbReference>
<evidence type="ECO:0008006" key="4">
    <source>
        <dbReference type="Google" id="ProtNLM"/>
    </source>
</evidence>
<feature type="transmembrane region" description="Helical" evidence="1">
    <location>
        <begin position="98"/>
        <end position="117"/>
    </location>
</feature>
<keyword evidence="1" id="KW-1133">Transmembrane helix</keyword>
<keyword evidence="1" id="KW-0812">Transmembrane</keyword>
<feature type="transmembrane region" description="Helical" evidence="1">
    <location>
        <begin position="64"/>
        <end position="86"/>
    </location>
</feature>
<proteinExistence type="predicted"/>
<name>A0ABP5T221_9PSEU</name>
<reference evidence="3" key="1">
    <citation type="journal article" date="2019" name="Int. J. Syst. Evol. Microbiol.">
        <title>The Global Catalogue of Microorganisms (GCM) 10K type strain sequencing project: providing services to taxonomists for standard genome sequencing and annotation.</title>
        <authorList>
            <consortium name="The Broad Institute Genomics Platform"/>
            <consortium name="The Broad Institute Genome Sequencing Center for Infectious Disease"/>
            <person name="Wu L."/>
            <person name="Ma J."/>
        </authorList>
    </citation>
    <scope>NUCLEOTIDE SEQUENCE [LARGE SCALE GENOMIC DNA]</scope>
    <source>
        <strain evidence="3">JCM 16221</strain>
    </source>
</reference>
<feature type="transmembrane region" description="Helical" evidence="1">
    <location>
        <begin position="7"/>
        <end position="24"/>
    </location>
</feature>
<accession>A0ABP5T221</accession>
<keyword evidence="1" id="KW-0472">Membrane</keyword>
<dbReference type="EMBL" id="BAAARA010000004">
    <property type="protein sequence ID" value="GAA2341886.1"/>
    <property type="molecule type" value="Genomic_DNA"/>
</dbReference>
<evidence type="ECO:0000313" key="3">
    <source>
        <dbReference type="Proteomes" id="UP001501218"/>
    </source>
</evidence>
<gene>
    <name evidence="2" type="ORF">GCM10009854_18030</name>
</gene>
<comment type="caution">
    <text evidence="2">The sequence shown here is derived from an EMBL/GenBank/DDBJ whole genome shotgun (WGS) entry which is preliminary data.</text>
</comment>